<accession>A0AAD6S762</accession>
<gene>
    <name evidence="1" type="ORF">C8F04DRAFT_1272570</name>
</gene>
<dbReference type="AlphaFoldDB" id="A0AAD6S762"/>
<proteinExistence type="predicted"/>
<evidence type="ECO:0000313" key="1">
    <source>
        <dbReference type="EMBL" id="KAJ7022459.1"/>
    </source>
</evidence>
<organism evidence="1 2">
    <name type="scientific">Mycena alexandri</name>
    <dbReference type="NCBI Taxonomy" id="1745969"/>
    <lineage>
        <taxon>Eukaryota</taxon>
        <taxon>Fungi</taxon>
        <taxon>Dikarya</taxon>
        <taxon>Basidiomycota</taxon>
        <taxon>Agaricomycotina</taxon>
        <taxon>Agaricomycetes</taxon>
        <taxon>Agaricomycetidae</taxon>
        <taxon>Agaricales</taxon>
        <taxon>Marasmiineae</taxon>
        <taxon>Mycenaceae</taxon>
        <taxon>Mycena</taxon>
    </lineage>
</organism>
<keyword evidence="2" id="KW-1185">Reference proteome</keyword>
<name>A0AAD6S762_9AGAR</name>
<comment type="caution">
    <text evidence="1">The sequence shown here is derived from an EMBL/GenBank/DDBJ whole genome shotgun (WGS) entry which is preliminary data.</text>
</comment>
<dbReference type="Proteomes" id="UP001218188">
    <property type="component" value="Unassembled WGS sequence"/>
</dbReference>
<protein>
    <submittedName>
        <fullName evidence="1">Uncharacterized protein</fullName>
    </submittedName>
</protein>
<sequence length="180" mass="20282">MSYYPNQTYSHGSTFNSPTRRRLPLECYRPAGWKSAIARPQLHAPVFFDYPGQARQGVSMRELRLKGTSAPIQGANDLVFAHTGLQRVVFRLMWPGYGQVEWCRALPVVAPNGAPITRVALGLQIASNFAHFIEKSQYETPSAREWMITPTCVRFEHLFLVSLQNTSEGVWQAEVALDLS</sequence>
<dbReference type="EMBL" id="JARJCM010000209">
    <property type="protein sequence ID" value="KAJ7022459.1"/>
    <property type="molecule type" value="Genomic_DNA"/>
</dbReference>
<evidence type="ECO:0000313" key="2">
    <source>
        <dbReference type="Proteomes" id="UP001218188"/>
    </source>
</evidence>
<reference evidence="1" key="1">
    <citation type="submission" date="2023-03" db="EMBL/GenBank/DDBJ databases">
        <title>Massive genome expansion in bonnet fungi (Mycena s.s.) driven by repeated elements and novel gene families across ecological guilds.</title>
        <authorList>
            <consortium name="Lawrence Berkeley National Laboratory"/>
            <person name="Harder C.B."/>
            <person name="Miyauchi S."/>
            <person name="Viragh M."/>
            <person name="Kuo A."/>
            <person name="Thoen E."/>
            <person name="Andreopoulos B."/>
            <person name="Lu D."/>
            <person name="Skrede I."/>
            <person name="Drula E."/>
            <person name="Henrissat B."/>
            <person name="Morin E."/>
            <person name="Kohler A."/>
            <person name="Barry K."/>
            <person name="LaButti K."/>
            <person name="Morin E."/>
            <person name="Salamov A."/>
            <person name="Lipzen A."/>
            <person name="Mereny Z."/>
            <person name="Hegedus B."/>
            <person name="Baldrian P."/>
            <person name="Stursova M."/>
            <person name="Weitz H."/>
            <person name="Taylor A."/>
            <person name="Grigoriev I.V."/>
            <person name="Nagy L.G."/>
            <person name="Martin F."/>
            <person name="Kauserud H."/>
        </authorList>
    </citation>
    <scope>NUCLEOTIDE SEQUENCE</scope>
    <source>
        <strain evidence="1">CBHHK200</strain>
    </source>
</reference>